<evidence type="ECO:0000256" key="1">
    <source>
        <dbReference type="SAM" id="MobiDB-lite"/>
    </source>
</evidence>
<sequence length="150" mass="16631">DHTDNESGNESGNDDQYVDDPEVRAVRHETDNVVMLSVIVRKENVPEYMLSEYSMIESADLSLPRMVLNKVGLESYYQGNHLRPSTKSEVHVSLEFIEATVKMPVHPQEKGSAARVPPLPLVRPVHLFHGMAEAHEFLASLALNGQGGLA</sequence>
<name>A0ABR3QYK0_9PLEO</name>
<dbReference type="Proteomes" id="UP001521222">
    <property type="component" value="Unassembled WGS sequence"/>
</dbReference>
<reference evidence="2 3" key="1">
    <citation type="submission" date="2024-02" db="EMBL/GenBank/DDBJ databases">
        <title>De novo assembly and annotation of 12 fungi associated with fruit tree decline syndrome in Ontario, Canada.</title>
        <authorList>
            <person name="Sulman M."/>
            <person name="Ellouze W."/>
            <person name="Ilyukhin E."/>
        </authorList>
    </citation>
    <scope>NUCLEOTIDE SEQUENCE [LARGE SCALE GENOMIC DNA]</scope>
    <source>
        <strain evidence="2 3">M97-236</strain>
    </source>
</reference>
<comment type="caution">
    <text evidence="2">The sequence shown here is derived from an EMBL/GenBank/DDBJ whole genome shotgun (WGS) entry which is preliminary data.</text>
</comment>
<evidence type="ECO:0000313" key="2">
    <source>
        <dbReference type="EMBL" id="KAL1596969.1"/>
    </source>
</evidence>
<evidence type="ECO:0000313" key="3">
    <source>
        <dbReference type="Proteomes" id="UP001521222"/>
    </source>
</evidence>
<feature type="compositionally biased region" description="Polar residues" evidence="1">
    <location>
        <begin position="1"/>
        <end position="11"/>
    </location>
</feature>
<protein>
    <submittedName>
        <fullName evidence="2">Uncharacterized protein</fullName>
    </submittedName>
</protein>
<accession>A0ABR3QYK0</accession>
<feature type="non-terminal residue" evidence="2">
    <location>
        <position position="1"/>
    </location>
</feature>
<feature type="region of interest" description="Disordered" evidence="1">
    <location>
        <begin position="1"/>
        <end position="20"/>
    </location>
</feature>
<organism evidence="2 3">
    <name type="scientific">Nothophoma quercina</name>
    <dbReference type="NCBI Taxonomy" id="749835"/>
    <lineage>
        <taxon>Eukaryota</taxon>
        <taxon>Fungi</taxon>
        <taxon>Dikarya</taxon>
        <taxon>Ascomycota</taxon>
        <taxon>Pezizomycotina</taxon>
        <taxon>Dothideomycetes</taxon>
        <taxon>Pleosporomycetidae</taxon>
        <taxon>Pleosporales</taxon>
        <taxon>Pleosporineae</taxon>
        <taxon>Didymellaceae</taxon>
        <taxon>Nothophoma</taxon>
    </lineage>
</organism>
<dbReference type="EMBL" id="JAKIXB020000027">
    <property type="protein sequence ID" value="KAL1596969.1"/>
    <property type="molecule type" value="Genomic_DNA"/>
</dbReference>
<gene>
    <name evidence="2" type="ORF">SLS59_007712</name>
</gene>
<keyword evidence="3" id="KW-1185">Reference proteome</keyword>
<proteinExistence type="predicted"/>